<dbReference type="EMBL" id="AWVH01000011">
    <property type="protein sequence ID" value="ERJ93974.1"/>
    <property type="molecule type" value="Genomic_DNA"/>
</dbReference>
<evidence type="ECO:0000259" key="1">
    <source>
        <dbReference type="Pfam" id="PF14734"/>
    </source>
</evidence>
<accession>A0ABN0P103</accession>
<evidence type="ECO:0008006" key="5">
    <source>
        <dbReference type="Google" id="ProtNLM"/>
    </source>
</evidence>
<dbReference type="CDD" id="cd13833">
    <property type="entry name" value="HU_IHF_like"/>
    <property type="match status" value="1"/>
</dbReference>
<gene>
    <name evidence="3" type="ORF">HMPREF9193_00546</name>
</gene>
<feature type="domain" description="DUF4469" evidence="1">
    <location>
        <begin position="129"/>
        <end position="229"/>
    </location>
</feature>
<proteinExistence type="predicted"/>
<dbReference type="InterPro" id="IPR049893">
    <property type="entry name" value="Bvu_2165-like_IHF-HU-DNA_bdg"/>
</dbReference>
<reference evidence="3 4" key="1">
    <citation type="submission" date="2013-08" db="EMBL/GenBank/DDBJ databases">
        <authorList>
            <person name="Weinstock G."/>
            <person name="Sodergren E."/>
            <person name="Wylie T."/>
            <person name="Fulton L."/>
            <person name="Fulton R."/>
            <person name="Fronick C."/>
            <person name="O'Laughlin M."/>
            <person name="Godfrey J."/>
            <person name="Miner T."/>
            <person name="Herter B."/>
            <person name="Appelbaum E."/>
            <person name="Cordes M."/>
            <person name="Lek S."/>
            <person name="Wollam A."/>
            <person name="Pepin K.H."/>
            <person name="Palsikar V.B."/>
            <person name="Mitreva M."/>
            <person name="Wilson R.K."/>
        </authorList>
    </citation>
    <scope>NUCLEOTIDE SEQUENCE [LARGE SCALE GENOMIC DNA]</scope>
    <source>
        <strain evidence="3 4">ATCC 700332</strain>
    </source>
</reference>
<dbReference type="InterPro" id="IPR027824">
    <property type="entry name" value="DUF4469"/>
</dbReference>
<evidence type="ECO:0000313" key="4">
    <source>
        <dbReference type="Proteomes" id="UP000016649"/>
    </source>
</evidence>
<dbReference type="Pfam" id="PF14848">
    <property type="entry name" value="HU-DNA_bdg"/>
    <property type="match status" value="1"/>
</dbReference>
<dbReference type="Gene3D" id="2.70.50.70">
    <property type="match status" value="1"/>
</dbReference>
<dbReference type="Pfam" id="PF14734">
    <property type="entry name" value="DUF4469"/>
    <property type="match status" value="1"/>
</dbReference>
<dbReference type="CDD" id="cd12843">
    <property type="entry name" value="Bvu_2165_C_like"/>
    <property type="match status" value="1"/>
</dbReference>
<organism evidence="3 4">
    <name type="scientific">Treponema lecithinolyticum ATCC 700332</name>
    <dbReference type="NCBI Taxonomy" id="1321815"/>
    <lineage>
        <taxon>Bacteria</taxon>
        <taxon>Pseudomonadati</taxon>
        <taxon>Spirochaetota</taxon>
        <taxon>Spirochaetia</taxon>
        <taxon>Spirochaetales</taxon>
        <taxon>Treponemataceae</taxon>
        <taxon>Treponema</taxon>
    </lineage>
</organism>
<evidence type="ECO:0000313" key="3">
    <source>
        <dbReference type="EMBL" id="ERJ93974.1"/>
    </source>
</evidence>
<protein>
    <recommendedName>
        <fullName evidence="5">DUF4469 domain-containing protein</fullName>
    </recommendedName>
</protein>
<evidence type="ECO:0000259" key="2">
    <source>
        <dbReference type="Pfam" id="PF14848"/>
    </source>
</evidence>
<dbReference type="RefSeq" id="WP_021686395.1">
    <property type="nucleotide sequence ID" value="NZ_KI260556.1"/>
</dbReference>
<comment type="caution">
    <text evidence="3">The sequence shown here is derived from an EMBL/GenBank/DDBJ whole genome shotgun (WGS) entry which is preliminary data.</text>
</comment>
<sequence length="240" mass="25492">MLKYCLRENLLTPAPDDYMAQAADVRSYTLDEIIGLMMQKGSTLTRADVAATLQVYGEVCAALIADGSAVNTPLMNTSLSISGVFNGAADTFDKKRHTVNLNMSAGTLLRDAVSKIKCEKTESTSTGPYITEVTDIVSGKVNEVLTKGGIIQLTGSRLKFDAKDSKQGIFFVPETGAPESAAVRASVIAENKPARLMAVIPADLAAGTYYMEVRTKLSGGGTKLKTVKKSTFGKPLTVTP</sequence>
<feature type="domain" description="Bvu-2165-like IHF-HU-like DNA-binding" evidence="2">
    <location>
        <begin position="1"/>
        <end position="122"/>
    </location>
</feature>
<dbReference type="Proteomes" id="UP000016649">
    <property type="component" value="Unassembled WGS sequence"/>
</dbReference>
<keyword evidence="4" id="KW-1185">Reference proteome</keyword>
<name>A0ABN0P103_TRELE</name>